<gene>
    <name evidence="2" type="ORF">A3J93_00255</name>
</gene>
<reference evidence="2 3" key="1">
    <citation type="journal article" date="2016" name="Nat. Commun.">
        <title>Thousands of microbial genomes shed light on interconnected biogeochemical processes in an aquifer system.</title>
        <authorList>
            <person name="Anantharaman K."/>
            <person name="Brown C.T."/>
            <person name="Hug L.A."/>
            <person name="Sharon I."/>
            <person name="Castelle C.J."/>
            <person name="Probst A.J."/>
            <person name="Thomas B.C."/>
            <person name="Singh A."/>
            <person name="Wilkins M.J."/>
            <person name="Karaoz U."/>
            <person name="Brodie E.L."/>
            <person name="Williams K.H."/>
            <person name="Hubbard S.S."/>
            <person name="Banfield J.F."/>
        </authorList>
    </citation>
    <scope>NUCLEOTIDE SEQUENCE [LARGE SCALE GENOMIC DNA]</scope>
</reference>
<sequence length="82" mass="9120">MENKPKTSDRAYYLFALRIVGDFGASIAVPAVLAALVGNWIDEKFSTYPLFVALFLLVAGLLTAKSIMKKAKKYGEEYDQLK</sequence>
<dbReference type="InterPro" id="IPR032820">
    <property type="entry name" value="ATPase_put"/>
</dbReference>
<evidence type="ECO:0000256" key="1">
    <source>
        <dbReference type="SAM" id="Phobius"/>
    </source>
</evidence>
<dbReference type="AlphaFoldDB" id="A0A1F6NWH3"/>
<evidence type="ECO:0000313" key="2">
    <source>
        <dbReference type="EMBL" id="OGH88160.1"/>
    </source>
</evidence>
<proteinExistence type="predicted"/>
<organism evidence="2 3">
    <name type="scientific">Candidatus Magasanikbacteria bacterium RIFOXYC2_FULL_42_28</name>
    <dbReference type="NCBI Taxonomy" id="1798704"/>
    <lineage>
        <taxon>Bacteria</taxon>
        <taxon>Candidatus Magasanikiibacteriota</taxon>
    </lineage>
</organism>
<evidence type="ECO:0000313" key="3">
    <source>
        <dbReference type="Proteomes" id="UP000177907"/>
    </source>
</evidence>
<dbReference type="STRING" id="1798704.A3J93_00255"/>
<dbReference type="Pfam" id="PF09527">
    <property type="entry name" value="ATPase_gene1"/>
    <property type="match status" value="1"/>
</dbReference>
<keyword evidence="1" id="KW-1133">Transmembrane helix</keyword>
<name>A0A1F6NWH3_9BACT</name>
<keyword evidence="1" id="KW-0472">Membrane</keyword>
<dbReference type="Proteomes" id="UP000177907">
    <property type="component" value="Unassembled WGS sequence"/>
</dbReference>
<protein>
    <recommendedName>
        <fullName evidence="4">AtpZ/AtpI family protein</fullName>
    </recommendedName>
</protein>
<comment type="caution">
    <text evidence="2">The sequence shown here is derived from an EMBL/GenBank/DDBJ whole genome shotgun (WGS) entry which is preliminary data.</text>
</comment>
<feature type="transmembrane region" description="Helical" evidence="1">
    <location>
        <begin position="47"/>
        <end position="64"/>
    </location>
</feature>
<evidence type="ECO:0008006" key="4">
    <source>
        <dbReference type="Google" id="ProtNLM"/>
    </source>
</evidence>
<accession>A0A1F6NWH3</accession>
<keyword evidence="1" id="KW-0812">Transmembrane</keyword>
<dbReference type="EMBL" id="MFQZ01000005">
    <property type="protein sequence ID" value="OGH88160.1"/>
    <property type="molecule type" value="Genomic_DNA"/>
</dbReference>
<feature type="transmembrane region" description="Helical" evidence="1">
    <location>
        <begin position="12"/>
        <end position="41"/>
    </location>
</feature>